<gene>
    <name evidence="2" type="ORF">GCM10023195_36340</name>
</gene>
<evidence type="ECO:0000313" key="2">
    <source>
        <dbReference type="EMBL" id="GAA4609097.1"/>
    </source>
</evidence>
<dbReference type="RefSeq" id="WP_345355028.1">
    <property type="nucleotide sequence ID" value="NZ_BAABHJ010000008.1"/>
</dbReference>
<feature type="transmembrane region" description="Helical" evidence="1">
    <location>
        <begin position="84"/>
        <end position="106"/>
    </location>
</feature>
<evidence type="ECO:0000313" key="3">
    <source>
        <dbReference type="Proteomes" id="UP001500212"/>
    </source>
</evidence>
<accession>A0ABP8TMS6</accession>
<feature type="transmembrane region" description="Helical" evidence="1">
    <location>
        <begin position="118"/>
        <end position="139"/>
    </location>
</feature>
<feature type="transmembrane region" description="Helical" evidence="1">
    <location>
        <begin position="29"/>
        <end position="46"/>
    </location>
</feature>
<reference evidence="3" key="1">
    <citation type="journal article" date="2019" name="Int. J. Syst. Evol. Microbiol.">
        <title>The Global Catalogue of Microorganisms (GCM) 10K type strain sequencing project: providing services to taxonomists for standard genome sequencing and annotation.</title>
        <authorList>
            <consortium name="The Broad Institute Genomics Platform"/>
            <consortium name="The Broad Institute Genome Sequencing Center for Infectious Disease"/>
            <person name="Wu L."/>
            <person name="Ma J."/>
        </authorList>
    </citation>
    <scope>NUCLEOTIDE SEQUENCE [LARGE SCALE GENOMIC DNA]</scope>
    <source>
        <strain evidence="3">JCM 17938</strain>
    </source>
</reference>
<keyword evidence="1" id="KW-1133">Transmembrane helix</keyword>
<keyword evidence="1" id="KW-0472">Membrane</keyword>
<dbReference type="EMBL" id="BAABHJ010000008">
    <property type="protein sequence ID" value="GAA4609097.1"/>
    <property type="molecule type" value="Genomic_DNA"/>
</dbReference>
<keyword evidence="1" id="KW-0812">Transmembrane</keyword>
<keyword evidence="3" id="KW-1185">Reference proteome</keyword>
<sequence length="153" mass="16232">MDHVPSPAEALAEIERTQQRAYATQRLSLWYLPSVIALVTIAAIAVELDGAAQIVLTVADVAGLGALTATLAARMRVKWRPGTWTVGAGVWMALWLLSICAVWGVVPVVVGSFADSALWQKAIAGVVTAIYAAATTRWVENQVLAHSAGKVVR</sequence>
<evidence type="ECO:0000256" key="1">
    <source>
        <dbReference type="SAM" id="Phobius"/>
    </source>
</evidence>
<organism evidence="2 3">
    <name type="scientific">Actinoallomurus liliacearum</name>
    <dbReference type="NCBI Taxonomy" id="1080073"/>
    <lineage>
        <taxon>Bacteria</taxon>
        <taxon>Bacillati</taxon>
        <taxon>Actinomycetota</taxon>
        <taxon>Actinomycetes</taxon>
        <taxon>Streptosporangiales</taxon>
        <taxon>Thermomonosporaceae</taxon>
        <taxon>Actinoallomurus</taxon>
    </lineage>
</organism>
<evidence type="ECO:0008006" key="4">
    <source>
        <dbReference type="Google" id="ProtNLM"/>
    </source>
</evidence>
<dbReference type="Proteomes" id="UP001500212">
    <property type="component" value="Unassembled WGS sequence"/>
</dbReference>
<feature type="transmembrane region" description="Helical" evidence="1">
    <location>
        <begin position="52"/>
        <end position="72"/>
    </location>
</feature>
<comment type="caution">
    <text evidence="2">The sequence shown here is derived from an EMBL/GenBank/DDBJ whole genome shotgun (WGS) entry which is preliminary data.</text>
</comment>
<name>A0ABP8TMS6_9ACTN</name>
<proteinExistence type="predicted"/>
<protein>
    <recommendedName>
        <fullName evidence="4">Holin</fullName>
    </recommendedName>
</protein>